<reference evidence="2" key="1">
    <citation type="journal article" date="2014" name="Front. Microbiol.">
        <title>High frequency of phylogenetically diverse reductive dehalogenase-homologous genes in deep subseafloor sedimentary metagenomes.</title>
        <authorList>
            <person name="Kawai M."/>
            <person name="Futagami T."/>
            <person name="Toyoda A."/>
            <person name="Takaki Y."/>
            <person name="Nishi S."/>
            <person name="Hori S."/>
            <person name="Arai W."/>
            <person name="Tsubouchi T."/>
            <person name="Morono Y."/>
            <person name="Uchiyama I."/>
            <person name="Ito T."/>
            <person name="Fujiyama A."/>
            <person name="Inagaki F."/>
            <person name="Takami H."/>
        </authorList>
    </citation>
    <scope>NUCLEOTIDE SEQUENCE</scope>
    <source>
        <strain evidence="2">Expedition CK06-06</strain>
    </source>
</reference>
<protein>
    <submittedName>
        <fullName evidence="2">Uncharacterized protein</fullName>
    </submittedName>
</protein>
<feature type="region of interest" description="Disordered" evidence="1">
    <location>
        <begin position="1"/>
        <end position="24"/>
    </location>
</feature>
<gene>
    <name evidence="2" type="ORF">S06H3_61508</name>
</gene>
<comment type="caution">
    <text evidence="2">The sequence shown here is derived from an EMBL/GenBank/DDBJ whole genome shotgun (WGS) entry which is preliminary data.</text>
</comment>
<name>X1PBE4_9ZZZZ</name>
<feature type="compositionally biased region" description="Basic and acidic residues" evidence="1">
    <location>
        <begin position="75"/>
        <end position="85"/>
    </location>
</feature>
<dbReference type="EMBL" id="BARV01040351">
    <property type="protein sequence ID" value="GAI53163.1"/>
    <property type="molecule type" value="Genomic_DNA"/>
</dbReference>
<dbReference type="AlphaFoldDB" id="X1PBE4"/>
<organism evidence="2">
    <name type="scientific">marine sediment metagenome</name>
    <dbReference type="NCBI Taxonomy" id="412755"/>
    <lineage>
        <taxon>unclassified sequences</taxon>
        <taxon>metagenomes</taxon>
        <taxon>ecological metagenomes</taxon>
    </lineage>
</organism>
<feature type="region of interest" description="Disordered" evidence="1">
    <location>
        <begin position="73"/>
        <end position="103"/>
    </location>
</feature>
<feature type="non-terminal residue" evidence="2">
    <location>
        <position position="103"/>
    </location>
</feature>
<evidence type="ECO:0000256" key="1">
    <source>
        <dbReference type="SAM" id="MobiDB-lite"/>
    </source>
</evidence>
<evidence type="ECO:0000313" key="2">
    <source>
        <dbReference type="EMBL" id="GAI53163.1"/>
    </source>
</evidence>
<proteinExistence type="predicted"/>
<sequence>MLVASVTETKLHPDSNALSPNLERSPILSKGKRLFAPRNNAPAMGAGKVIKPNSFLKESVCCSEEAFASDLNRANADEGHTKDSEGQDNLKQLSLVPPQADSD</sequence>
<accession>X1PBE4</accession>